<comment type="caution">
    <text evidence="6">The sequence shown here is derived from an EMBL/GenBank/DDBJ whole genome shotgun (WGS) entry which is preliminary data.</text>
</comment>
<name>A0A0N0P777_LEPSE</name>
<dbReference type="Gene3D" id="3.40.50.300">
    <property type="entry name" value="P-loop containing nucleotide triphosphate hydrolases"/>
    <property type="match status" value="1"/>
</dbReference>
<dbReference type="Pfam" id="PF00004">
    <property type="entry name" value="AAA"/>
    <property type="match status" value="1"/>
</dbReference>
<dbReference type="InterPro" id="IPR013748">
    <property type="entry name" value="Rep_factorC_C"/>
</dbReference>
<dbReference type="SUPFAM" id="SSF48019">
    <property type="entry name" value="post-AAA+ oligomerization domain-like"/>
    <property type="match status" value="1"/>
</dbReference>
<dbReference type="VEuPathDB" id="TriTrypDB:Lsey_0065_0050"/>
<sequence length="361" mass="39566">MSTANAPWVEKYRPQTVSDIVGNIEAISRLQVIAKEGNLPNLLLCGPPGTGKTTSMLCLARDLLLQNNDSASSAATQDKAGGKDILKDAVLELNASDDRGLDVVREKIKLFAQTKKTLPKKFFSTGEGAQATEQAVHLHKIVLLDEADSMTPAAQQALRRTMELHSGTTRFAFACNNSSKIIEPIQSRCAVVRFKKLSDADILKRLVHVIQQENVSYTDDGLEALLYLAEGDLRQAMNSLQATHTGYGLVNADNVFKVCDQPHPVLVENIITACVTKRSIEEAHREMNRLLNRGYAPADVIATFFKVVQTNTRLFRTELQQLEVLKVVGETTMRIAEGVGTPLQLAAMLARMIAAVENNLS</sequence>
<proteinExistence type="inferred from homology"/>
<dbReference type="SMART" id="SM00382">
    <property type="entry name" value="AAA"/>
    <property type="match status" value="1"/>
</dbReference>
<dbReference type="FunFam" id="3.40.50.300:FF:002477">
    <property type="entry name" value="Putative replication factor C, subunit 4"/>
    <property type="match status" value="1"/>
</dbReference>
<gene>
    <name evidence="6" type="ORF">ABL78_2883</name>
</gene>
<evidence type="ECO:0000256" key="2">
    <source>
        <dbReference type="ARBA" id="ARBA00022705"/>
    </source>
</evidence>
<dbReference type="CDD" id="cd18140">
    <property type="entry name" value="HLD_clamp_RFC"/>
    <property type="match status" value="1"/>
</dbReference>
<dbReference type="PANTHER" id="PTHR11669">
    <property type="entry name" value="REPLICATION FACTOR C / DNA POLYMERASE III GAMMA-TAU SUBUNIT"/>
    <property type="match status" value="1"/>
</dbReference>
<dbReference type="Gene3D" id="1.10.8.60">
    <property type="match status" value="1"/>
</dbReference>
<dbReference type="InterPro" id="IPR027417">
    <property type="entry name" value="P-loop_NTPase"/>
</dbReference>
<dbReference type="GO" id="GO:0016887">
    <property type="term" value="F:ATP hydrolysis activity"/>
    <property type="evidence" value="ECO:0007669"/>
    <property type="project" value="InterPro"/>
</dbReference>
<dbReference type="GO" id="GO:0005524">
    <property type="term" value="F:ATP binding"/>
    <property type="evidence" value="ECO:0007669"/>
    <property type="project" value="UniProtKB-KW"/>
</dbReference>
<reference evidence="6 7" key="1">
    <citation type="journal article" date="2015" name="PLoS Pathog.">
        <title>Leptomonas seymouri: Adaptations to the Dixenous Life Cycle Analyzed by Genome Sequencing, Transcriptome Profiling and Co-infection with Leishmania donovani.</title>
        <authorList>
            <person name="Kraeva N."/>
            <person name="Butenko A."/>
            <person name="Hlavacova J."/>
            <person name="Kostygov A."/>
            <person name="Myskova J."/>
            <person name="Grybchuk D."/>
            <person name="Lestinova T."/>
            <person name="Votypka J."/>
            <person name="Volf P."/>
            <person name="Opperdoes F."/>
            <person name="Flegontov P."/>
            <person name="Lukes J."/>
            <person name="Yurchenko V."/>
        </authorList>
    </citation>
    <scope>NUCLEOTIDE SEQUENCE [LARGE SCALE GENOMIC DNA]</scope>
    <source>
        <strain evidence="6 7">ATCC 30220</strain>
    </source>
</reference>
<evidence type="ECO:0000256" key="1">
    <source>
        <dbReference type="ARBA" id="ARBA00005378"/>
    </source>
</evidence>
<dbReference type="OrthoDB" id="4199794at2759"/>
<dbReference type="FunFam" id="1.10.8.60:FF:000012">
    <property type="entry name" value="Replication factor C subunit 4"/>
    <property type="match status" value="1"/>
</dbReference>
<dbReference type="SUPFAM" id="SSF52540">
    <property type="entry name" value="P-loop containing nucleoside triphosphate hydrolases"/>
    <property type="match status" value="1"/>
</dbReference>
<keyword evidence="2" id="KW-0235">DNA replication</keyword>
<dbReference type="FunFam" id="1.20.272.10:FF:000015">
    <property type="entry name" value="Replication factor C subunit 4"/>
    <property type="match status" value="1"/>
</dbReference>
<keyword evidence="4" id="KW-0067">ATP-binding</keyword>
<keyword evidence="3" id="KW-0547">Nucleotide-binding</keyword>
<dbReference type="AlphaFoldDB" id="A0A0N0P777"/>
<dbReference type="PANTHER" id="PTHR11669:SF5">
    <property type="entry name" value="REPLICATION FACTOR C SUBUNIT 2"/>
    <property type="match status" value="1"/>
</dbReference>
<dbReference type="GO" id="GO:0006281">
    <property type="term" value="P:DNA repair"/>
    <property type="evidence" value="ECO:0007669"/>
    <property type="project" value="TreeGrafter"/>
</dbReference>
<dbReference type="GO" id="GO:0006261">
    <property type="term" value="P:DNA-templated DNA replication"/>
    <property type="evidence" value="ECO:0007669"/>
    <property type="project" value="TreeGrafter"/>
</dbReference>
<evidence type="ECO:0000259" key="5">
    <source>
        <dbReference type="SMART" id="SM00382"/>
    </source>
</evidence>
<dbReference type="Proteomes" id="UP000038009">
    <property type="component" value="Unassembled WGS sequence"/>
</dbReference>
<organism evidence="6 7">
    <name type="scientific">Leptomonas seymouri</name>
    <dbReference type="NCBI Taxonomy" id="5684"/>
    <lineage>
        <taxon>Eukaryota</taxon>
        <taxon>Discoba</taxon>
        <taxon>Euglenozoa</taxon>
        <taxon>Kinetoplastea</taxon>
        <taxon>Metakinetoplastina</taxon>
        <taxon>Trypanosomatida</taxon>
        <taxon>Trypanosomatidae</taxon>
        <taxon>Leishmaniinae</taxon>
        <taxon>Leptomonas</taxon>
    </lineage>
</organism>
<accession>A0A0N0P777</accession>
<dbReference type="EMBL" id="LJSK01000065">
    <property type="protein sequence ID" value="KPI88007.1"/>
    <property type="molecule type" value="Genomic_DNA"/>
</dbReference>
<dbReference type="InterPro" id="IPR003593">
    <property type="entry name" value="AAA+_ATPase"/>
</dbReference>
<evidence type="ECO:0000313" key="7">
    <source>
        <dbReference type="Proteomes" id="UP000038009"/>
    </source>
</evidence>
<dbReference type="InterPro" id="IPR047854">
    <property type="entry name" value="RFC_lid"/>
</dbReference>
<dbReference type="GO" id="GO:0005663">
    <property type="term" value="C:DNA replication factor C complex"/>
    <property type="evidence" value="ECO:0007669"/>
    <property type="project" value="TreeGrafter"/>
</dbReference>
<dbReference type="InterPro" id="IPR003959">
    <property type="entry name" value="ATPase_AAA_core"/>
</dbReference>
<keyword evidence="7" id="KW-1185">Reference proteome</keyword>
<protein>
    <submittedName>
        <fullName evidence="6">Putative replication factor C subunit 4</fullName>
    </submittedName>
</protein>
<evidence type="ECO:0000313" key="6">
    <source>
        <dbReference type="EMBL" id="KPI88007.1"/>
    </source>
</evidence>
<dbReference type="InterPro" id="IPR050238">
    <property type="entry name" value="DNA_Rep/Repair_Clamp_Loader"/>
</dbReference>
<dbReference type="InterPro" id="IPR008921">
    <property type="entry name" value="DNA_pol3_clamp-load_cplx_C"/>
</dbReference>
<dbReference type="Pfam" id="PF08542">
    <property type="entry name" value="Rep_fac_C"/>
    <property type="match status" value="1"/>
</dbReference>
<dbReference type="OMA" id="SCNYSSQ"/>
<feature type="domain" description="AAA+ ATPase" evidence="5">
    <location>
        <begin position="38"/>
        <end position="198"/>
    </location>
</feature>
<dbReference type="Gene3D" id="1.20.272.10">
    <property type="match status" value="1"/>
</dbReference>
<dbReference type="GO" id="GO:0005634">
    <property type="term" value="C:nucleus"/>
    <property type="evidence" value="ECO:0007669"/>
    <property type="project" value="TreeGrafter"/>
</dbReference>
<dbReference type="GO" id="GO:0003677">
    <property type="term" value="F:DNA binding"/>
    <property type="evidence" value="ECO:0007669"/>
    <property type="project" value="InterPro"/>
</dbReference>
<evidence type="ECO:0000256" key="3">
    <source>
        <dbReference type="ARBA" id="ARBA00022741"/>
    </source>
</evidence>
<comment type="similarity">
    <text evidence="1">Belongs to the activator 1 small subunits family.</text>
</comment>
<dbReference type="GO" id="GO:0003689">
    <property type="term" value="F:DNA clamp loader activity"/>
    <property type="evidence" value="ECO:0007669"/>
    <property type="project" value="TreeGrafter"/>
</dbReference>
<evidence type="ECO:0000256" key="4">
    <source>
        <dbReference type="ARBA" id="ARBA00022840"/>
    </source>
</evidence>
<dbReference type="CDD" id="cd00009">
    <property type="entry name" value="AAA"/>
    <property type="match status" value="1"/>
</dbReference>